<protein>
    <submittedName>
        <fullName evidence="3">Uncharacterized protein</fullName>
    </submittedName>
</protein>
<gene>
    <name evidence="3" type="ORF">EV695_2937</name>
</gene>
<dbReference type="InterPro" id="IPR049200">
    <property type="entry name" value="DUF6866_C"/>
</dbReference>
<comment type="caution">
    <text evidence="3">The sequence shown here is derived from an EMBL/GenBank/DDBJ whole genome shotgun (WGS) entry which is preliminary data.</text>
</comment>
<dbReference type="RefSeq" id="WP_131906695.1">
    <property type="nucleotide sequence ID" value="NZ_BAAAFU010000006.1"/>
</dbReference>
<dbReference type="AlphaFoldDB" id="A0A4R1EY80"/>
<dbReference type="NCBIfam" id="NF045620">
    <property type="entry name" value="Sfum_1244_fam"/>
    <property type="match status" value="1"/>
</dbReference>
<dbReference type="Pfam" id="PF21740">
    <property type="entry name" value="DUF6866_C"/>
    <property type="match status" value="1"/>
</dbReference>
<feature type="domain" description="DUF6866" evidence="1">
    <location>
        <begin position="7"/>
        <end position="159"/>
    </location>
</feature>
<dbReference type="EMBL" id="SMFQ01000004">
    <property type="protein sequence ID" value="TCJ84974.1"/>
    <property type="molecule type" value="Genomic_DNA"/>
</dbReference>
<name>A0A4R1EY80_9GAMM</name>
<evidence type="ECO:0000313" key="3">
    <source>
        <dbReference type="EMBL" id="TCJ84974.1"/>
    </source>
</evidence>
<accession>A0A4R1EY80</accession>
<organism evidence="3 4">
    <name type="scientific">Cocleimonas flava</name>
    <dbReference type="NCBI Taxonomy" id="634765"/>
    <lineage>
        <taxon>Bacteria</taxon>
        <taxon>Pseudomonadati</taxon>
        <taxon>Pseudomonadota</taxon>
        <taxon>Gammaproteobacteria</taxon>
        <taxon>Thiotrichales</taxon>
        <taxon>Thiotrichaceae</taxon>
        <taxon>Cocleimonas</taxon>
    </lineage>
</organism>
<sequence>MNSQLEELVKTVQHNCHIADARHAGDYTLCVYLLKMREMYRWEQGINFKTMLTTDDVGDWLTHREGVWDELEEQEYKPLNIEQQHFKAFDNKAINAVLGKQNLVYNAGLGIRSRPHFFIAELEKSIRHDDYTISISDKEYARDMAAPPAMAQGKHIFIRRESLRRVIWEILDDARVSGLDNPLTRAMSFYDFESDPEVAINQMTEFEIEHVIQHEIGEVKAGELLAQIAGDEIWNEMLNNYARTHAEIMLRAIRDHLADSITTLIKLLDDSCIEQNSASIHFYFGNLTAMRKHLAPKLVDAYQHWNKTGQLDQIQRVLEYSQNHWLGLSRKLIEQYQAGKDAAAIEALVNDNKLV</sequence>
<evidence type="ECO:0000313" key="4">
    <source>
        <dbReference type="Proteomes" id="UP000294887"/>
    </source>
</evidence>
<dbReference type="Proteomes" id="UP000294887">
    <property type="component" value="Unassembled WGS sequence"/>
</dbReference>
<dbReference type="InterPro" id="IPR054640">
    <property type="entry name" value="Sfum_1244-like"/>
</dbReference>
<evidence type="ECO:0000259" key="1">
    <source>
        <dbReference type="Pfam" id="PF21739"/>
    </source>
</evidence>
<keyword evidence="4" id="KW-1185">Reference proteome</keyword>
<dbReference type="InterPro" id="IPR049199">
    <property type="entry name" value="DUF6866_N"/>
</dbReference>
<proteinExistence type="predicted"/>
<dbReference type="Pfam" id="PF21739">
    <property type="entry name" value="DUF6866_N"/>
    <property type="match status" value="1"/>
</dbReference>
<dbReference type="OrthoDB" id="9777679at2"/>
<feature type="domain" description="DUF6866" evidence="2">
    <location>
        <begin position="164"/>
        <end position="350"/>
    </location>
</feature>
<reference evidence="3 4" key="1">
    <citation type="submission" date="2019-03" db="EMBL/GenBank/DDBJ databases">
        <title>Genomic Encyclopedia of Type Strains, Phase IV (KMG-IV): sequencing the most valuable type-strain genomes for metagenomic binning, comparative biology and taxonomic classification.</title>
        <authorList>
            <person name="Goeker M."/>
        </authorList>
    </citation>
    <scope>NUCLEOTIDE SEQUENCE [LARGE SCALE GENOMIC DNA]</scope>
    <source>
        <strain evidence="3 4">DSM 24830</strain>
    </source>
</reference>
<evidence type="ECO:0000259" key="2">
    <source>
        <dbReference type="Pfam" id="PF21740"/>
    </source>
</evidence>